<dbReference type="RefSeq" id="WP_015329113.1">
    <property type="nucleotide sequence ID" value="NC_020053.1"/>
</dbReference>
<protein>
    <submittedName>
        <fullName evidence="1">Uncharacterized protein</fullName>
    </submittedName>
</protein>
<dbReference type="HOGENOM" id="CLU_1394158_0_0_3"/>
<gene>
    <name evidence="1" type="ORF">Cha6605_6412</name>
</gene>
<sequence length="195" mass="23160">MINYVSSGGELVDRALQTLLTCYGASYQRHIFPALPDWQLDELLCDRQVHALMSECDPLKFHLYLDRLPIKIDTRAHWWQVLPPCHKQIQKIVSLVVGFNSKYKYLKYSFFLSQAYEASVWKTIFTRVEPHVLKAIDRKDILFRLADVNLHKLNYTYYNRQIRSCLVYPRSDRYTNAKVSDLLLTVSQIHPYFYY</sequence>
<name>K9US09_CHAP6</name>
<dbReference type="AlphaFoldDB" id="K9US09"/>
<keyword evidence="2" id="KW-1185">Reference proteome</keyword>
<dbReference type="Proteomes" id="UP000010366">
    <property type="component" value="Plasmid pCHA6605.01"/>
</dbReference>
<proteinExistence type="predicted"/>
<dbReference type="EMBL" id="CP003601">
    <property type="protein sequence ID" value="AFY97231.1"/>
    <property type="molecule type" value="Genomic_DNA"/>
</dbReference>
<organism evidence="1 2">
    <name type="scientific">Chamaesiphon minutus (strain ATCC 27169 / PCC 6605)</name>
    <dbReference type="NCBI Taxonomy" id="1173020"/>
    <lineage>
        <taxon>Bacteria</taxon>
        <taxon>Bacillati</taxon>
        <taxon>Cyanobacteriota</taxon>
        <taxon>Cyanophyceae</taxon>
        <taxon>Gomontiellales</taxon>
        <taxon>Chamaesiphonaceae</taxon>
        <taxon>Chamaesiphon</taxon>
    </lineage>
</organism>
<keyword evidence="1" id="KW-0614">Plasmid</keyword>
<geneLocation type="plasmid" evidence="1 2">
    <name>pCHA6605.01</name>
</geneLocation>
<reference evidence="1 2" key="1">
    <citation type="submission" date="2012-05" db="EMBL/GenBank/DDBJ databases">
        <title>Noncontiguous Finished plasmid 1 of genome of Chamaesiphon sp. PCC 6605.</title>
        <authorList>
            <consortium name="US DOE Joint Genome Institute"/>
            <person name="Gugger M."/>
            <person name="Coursin T."/>
            <person name="Rippka R."/>
            <person name="Tandeau De Marsac N."/>
            <person name="Huntemann M."/>
            <person name="Wei C.-L."/>
            <person name="Han J."/>
            <person name="Detter J.C."/>
            <person name="Han C."/>
            <person name="Tapia R."/>
            <person name="Chen A."/>
            <person name="Kyrpides N."/>
            <person name="Mavromatis K."/>
            <person name="Markowitz V."/>
            <person name="Szeto E."/>
            <person name="Ivanova N."/>
            <person name="Pagani I."/>
            <person name="Pati A."/>
            <person name="Goodwin L."/>
            <person name="Nordberg H.P."/>
            <person name="Cantor M.N."/>
            <person name="Hua S.X."/>
            <person name="Woyke T."/>
            <person name="Kerfeld C.A."/>
        </authorList>
    </citation>
    <scope>NUCLEOTIDE SEQUENCE [LARGE SCALE GENOMIC DNA]</scope>
    <source>
        <strain evidence="2">ATCC 27169 / PCC 6605</strain>
        <plasmid evidence="2">Plasmid pCHA6605.01</plasmid>
    </source>
</reference>
<evidence type="ECO:0000313" key="1">
    <source>
        <dbReference type="EMBL" id="AFY97231.1"/>
    </source>
</evidence>
<accession>K9US09</accession>
<dbReference type="KEGG" id="cmp:Cha6605_6412"/>
<evidence type="ECO:0000313" key="2">
    <source>
        <dbReference type="Proteomes" id="UP000010366"/>
    </source>
</evidence>